<organism evidence="2 3">
    <name type="scientific">Clostridium facile</name>
    <dbReference type="NCBI Taxonomy" id="2763035"/>
    <lineage>
        <taxon>Bacteria</taxon>
        <taxon>Bacillati</taxon>
        <taxon>Bacillota</taxon>
        <taxon>Clostridia</taxon>
        <taxon>Eubacteriales</taxon>
        <taxon>Clostridiaceae</taxon>
        <taxon>Clostridium</taxon>
    </lineage>
</organism>
<evidence type="ECO:0000313" key="2">
    <source>
        <dbReference type="EMBL" id="MBC5787313.1"/>
    </source>
</evidence>
<dbReference type="EMBL" id="JACOQK010000001">
    <property type="protein sequence ID" value="MBC5787313.1"/>
    <property type="molecule type" value="Genomic_DNA"/>
</dbReference>
<keyword evidence="1" id="KW-1133">Transmembrane helix</keyword>
<dbReference type="InterPro" id="IPR024529">
    <property type="entry name" value="ECF_trnsprt_substrate-spec"/>
</dbReference>
<feature type="transmembrane region" description="Helical" evidence="1">
    <location>
        <begin position="88"/>
        <end position="109"/>
    </location>
</feature>
<feature type="transmembrane region" description="Helical" evidence="1">
    <location>
        <begin position="116"/>
        <end position="139"/>
    </location>
</feature>
<feature type="transmembrane region" description="Helical" evidence="1">
    <location>
        <begin position="57"/>
        <end position="82"/>
    </location>
</feature>
<evidence type="ECO:0000256" key="1">
    <source>
        <dbReference type="SAM" id="Phobius"/>
    </source>
</evidence>
<name>A0ABR7IQB6_9CLOT</name>
<keyword evidence="1" id="KW-0472">Membrane</keyword>
<proteinExistence type="predicted"/>
<comment type="caution">
    <text evidence="2">The sequence shown here is derived from an EMBL/GenBank/DDBJ whole genome shotgun (WGS) entry which is preliminary data.</text>
</comment>
<gene>
    <name evidence="2" type="ORF">H8Z77_04635</name>
</gene>
<evidence type="ECO:0000313" key="3">
    <source>
        <dbReference type="Proteomes" id="UP000649151"/>
    </source>
</evidence>
<dbReference type="Gene3D" id="1.10.1760.20">
    <property type="match status" value="1"/>
</dbReference>
<protein>
    <submittedName>
        <fullName evidence="2">ECF transporter S component</fullName>
    </submittedName>
</protein>
<dbReference type="Pfam" id="PF12822">
    <property type="entry name" value="ECF_trnsprt"/>
    <property type="match status" value="1"/>
</dbReference>
<keyword evidence="3" id="KW-1185">Reference proteome</keyword>
<dbReference type="RefSeq" id="WP_186996323.1">
    <property type="nucleotide sequence ID" value="NZ_JACOQK010000001.1"/>
</dbReference>
<keyword evidence="1" id="KW-0812">Transmembrane</keyword>
<sequence>MSTITLNKTSFKAKTITTILAIATAIVLPQLFHVMGIISGTGAMLGSVFLPMHIPVFVAGLMAGPVVGIIAGAVSPLVSFAISGMPAAALLPFMMFELAGYGLVSGLLVHVKMPVFAKLVIAQVAGRVVRGIAIAIAVFGFGNQAVQLASIWTSVAQGLPGILLQWAIIPLLSYRMEGLKKYYE</sequence>
<feature type="transmembrane region" description="Helical" evidence="1">
    <location>
        <begin position="20"/>
        <end position="45"/>
    </location>
</feature>
<feature type="transmembrane region" description="Helical" evidence="1">
    <location>
        <begin position="151"/>
        <end position="172"/>
    </location>
</feature>
<accession>A0ABR7IQB6</accession>
<reference evidence="2 3" key="1">
    <citation type="submission" date="2020-08" db="EMBL/GenBank/DDBJ databases">
        <title>Genome public.</title>
        <authorList>
            <person name="Liu C."/>
            <person name="Sun Q."/>
        </authorList>
    </citation>
    <scope>NUCLEOTIDE SEQUENCE [LARGE SCALE GENOMIC DNA]</scope>
    <source>
        <strain evidence="2 3">NSJ-27</strain>
    </source>
</reference>
<dbReference type="Proteomes" id="UP000649151">
    <property type="component" value="Unassembled WGS sequence"/>
</dbReference>